<dbReference type="Gene3D" id="3.30.2080.10">
    <property type="entry name" value="GH92 mannosidase domain"/>
    <property type="match status" value="1"/>
</dbReference>
<dbReference type="Gene3D" id="1.20.1050.60">
    <property type="entry name" value="alpha-1,2-mannosidase"/>
    <property type="match status" value="1"/>
</dbReference>
<dbReference type="Pfam" id="PF17678">
    <property type="entry name" value="Glyco_hydro_92N"/>
    <property type="match status" value="1"/>
</dbReference>
<dbReference type="GO" id="GO:0005829">
    <property type="term" value="C:cytosol"/>
    <property type="evidence" value="ECO:0007669"/>
    <property type="project" value="TreeGrafter"/>
</dbReference>
<dbReference type="InterPro" id="IPR012939">
    <property type="entry name" value="Glyco_hydro_92"/>
</dbReference>
<evidence type="ECO:0000313" key="5">
    <source>
        <dbReference type="Proteomes" id="UP000053989"/>
    </source>
</evidence>
<dbReference type="STRING" id="1036808.A0A0C3ADP7"/>
<dbReference type="GO" id="GO:0005634">
    <property type="term" value="C:nucleus"/>
    <property type="evidence" value="ECO:0007669"/>
    <property type="project" value="TreeGrafter"/>
</dbReference>
<feature type="chain" id="PRO_5002175305" evidence="1">
    <location>
        <begin position="20"/>
        <end position="787"/>
    </location>
</feature>
<dbReference type="Pfam" id="PF07971">
    <property type="entry name" value="Glyco_hydro_92"/>
    <property type="match status" value="1"/>
</dbReference>
<dbReference type="PANTHER" id="PTHR12143">
    <property type="entry name" value="PEPTIDE N-GLYCANASE PNGASE -RELATED"/>
    <property type="match status" value="1"/>
</dbReference>
<evidence type="ECO:0000259" key="3">
    <source>
        <dbReference type="Pfam" id="PF17678"/>
    </source>
</evidence>
<dbReference type="EMBL" id="KN822038">
    <property type="protein sequence ID" value="KIM63057.1"/>
    <property type="molecule type" value="Genomic_DNA"/>
</dbReference>
<keyword evidence="1" id="KW-0732">Signal</keyword>
<dbReference type="OrthoDB" id="449263at2759"/>
<dbReference type="NCBIfam" id="TIGR01180">
    <property type="entry name" value="aman2_put"/>
    <property type="match status" value="1"/>
</dbReference>
<dbReference type="PANTHER" id="PTHR12143:SF43">
    <property type="entry name" value="PUTATIVE-RELATED"/>
    <property type="match status" value="1"/>
</dbReference>
<gene>
    <name evidence="4" type="ORF">SCLCIDRAFT_118421</name>
</gene>
<accession>A0A0C3ADP7</accession>
<dbReference type="Gene3D" id="1.20.1610.10">
    <property type="entry name" value="alpha-1,2-mannosidases domains"/>
    <property type="match status" value="1"/>
</dbReference>
<dbReference type="AlphaFoldDB" id="A0A0C3ADP7"/>
<dbReference type="HOGENOM" id="CLU_003690_2_1_1"/>
<dbReference type="InParanoid" id="A0A0C3ADP7"/>
<evidence type="ECO:0000313" key="4">
    <source>
        <dbReference type="EMBL" id="KIM63057.1"/>
    </source>
</evidence>
<dbReference type="GO" id="GO:0030246">
    <property type="term" value="F:carbohydrate binding"/>
    <property type="evidence" value="ECO:0007669"/>
    <property type="project" value="InterPro"/>
</dbReference>
<dbReference type="Proteomes" id="UP000053989">
    <property type="component" value="Unassembled WGS sequence"/>
</dbReference>
<dbReference type="GO" id="GO:0000224">
    <property type="term" value="F:peptide-N4-(N-acetyl-beta-glucosaminyl)asparagine amidase activity"/>
    <property type="evidence" value="ECO:0007669"/>
    <property type="project" value="TreeGrafter"/>
</dbReference>
<sequence>MSPRLSLAFISFLFASAASKRVPHAFLIPPSDAVDHVNPLIGNGGDSPNGSGGMIPSTAPPFAMTRWVAQTRENYVSVTPYNYTATSIHGFQGTHQPAIWMGESGQVVVSPGAGDVRPKFEDRGMVFSHDDEVASASYYNVEMDAIEGGKIIAQQSATSRVGHLRFTFSGTSTPYILVEATRASVIGSSDPHNFTYPQGALVIDPESKEICGRNPERQDFIIGPVSTPAKHWSGYFCARFDQPFASWGIAQNGSLSEGGTNGSGPMLSGYARFGPDIRQVDVRVGVSFISIEQARGNLEIEIPDGQSLEETAKTTRSAWAEKLDRIKIDGATKDQKEVFYTAFFHTLQYPYEQDEYGRYYSGYDDTVHDGVSYTGYSNWDTYRAEWAWLLLFAPERVPGMIQSMLQDYLEGGWLPMWKNIIETNIMISTHADSLIAEAVLKGMSGFDLETAWEAVYKDATQPPVNDTTTDVDYEVRAGLSSVYAERGFVAADVHSEAASRTLAYAYDDYAVSVLAGLLGKTTEEAFFRNRSLTNPFTIFNAQTGFMEARNASGAWAGPDVGWTEGDDWAYTFDVVHDIPGLIERRGGNASFVAFLDEHFDGGHNDHTNEPSHHIPYLYALAGAAFKGQARIRQIAMDNYNASINGLSGNEDCGQMSAWYLFSALGFYPVNPVSGEYVVGRHVHVPFFDSVTLELPVLGSGREDTPAGTKLHISAPGAPSQPYVRSLRVHGRNMDGPIITHADIVRGGHIEFELSGEPQPWAGSTLAAGADQSGELHSGVQAHYHIEL</sequence>
<name>A0A0C3ADP7_9AGAM</name>
<keyword evidence="4" id="KW-0378">Hydrolase</keyword>
<dbReference type="GO" id="GO:0006516">
    <property type="term" value="P:glycoprotein catabolic process"/>
    <property type="evidence" value="ECO:0007669"/>
    <property type="project" value="TreeGrafter"/>
</dbReference>
<evidence type="ECO:0000256" key="1">
    <source>
        <dbReference type="SAM" id="SignalP"/>
    </source>
</evidence>
<reference evidence="5" key="2">
    <citation type="submission" date="2015-01" db="EMBL/GenBank/DDBJ databases">
        <title>Evolutionary Origins and Diversification of the Mycorrhizal Mutualists.</title>
        <authorList>
            <consortium name="DOE Joint Genome Institute"/>
            <consortium name="Mycorrhizal Genomics Consortium"/>
            <person name="Kohler A."/>
            <person name="Kuo A."/>
            <person name="Nagy L.G."/>
            <person name="Floudas D."/>
            <person name="Copeland A."/>
            <person name="Barry K.W."/>
            <person name="Cichocki N."/>
            <person name="Veneault-Fourrey C."/>
            <person name="LaButti K."/>
            <person name="Lindquist E.A."/>
            <person name="Lipzen A."/>
            <person name="Lundell T."/>
            <person name="Morin E."/>
            <person name="Murat C."/>
            <person name="Riley R."/>
            <person name="Ohm R."/>
            <person name="Sun H."/>
            <person name="Tunlid A."/>
            <person name="Henrissat B."/>
            <person name="Grigoriev I.V."/>
            <person name="Hibbett D.S."/>
            <person name="Martin F."/>
        </authorList>
    </citation>
    <scope>NUCLEOTIDE SEQUENCE [LARGE SCALE GENOMIC DNA]</scope>
    <source>
        <strain evidence="5">Foug A</strain>
    </source>
</reference>
<feature type="domain" description="Glycosyl hydrolase family 92 N-terminal" evidence="3">
    <location>
        <begin position="36"/>
        <end position="287"/>
    </location>
</feature>
<feature type="signal peptide" evidence="1">
    <location>
        <begin position="1"/>
        <end position="19"/>
    </location>
</feature>
<dbReference type="InterPro" id="IPR041371">
    <property type="entry name" value="GH92_N"/>
</dbReference>
<dbReference type="SUPFAM" id="SSF48208">
    <property type="entry name" value="Six-hairpin glycosidases"/>
    <property type="match status" value="1"/>
</dbReference>
<dbReference type="InterPro" id="IPR008928">
    <property type="entry name" value="6-hairpin_glycosidase_sf"/>
</dbReference>
<dbReference type="GO" id="GO:0005975">
    <property type="term" value="P:carbohydrate metabolic process"/>
    <property type="evidence" value="ECO:0007669"/>
    <property type="project" value="InterPro"/>
</dbReference>
<proteinExistence type="predicted"/>
<keyword evidence="5" id="KW-1185">Reference proteome</keyword>
<dbReference type="FunFam" id="1.20.1050.60:FF:000001">
    <property type="entry name" value="Putative alpha-1,2-mannosidase"/>
    <property type="match status" value="1"/>
</dbReference>
<dbReference type="InterPro" id="IPR005887">
    <property type="entry name" value="GH92_a_mannosidase_put"/>
</dbReference>
<dbReference type="InterPro" id="IPR014718">
    <property type="entry name" value="GH-type_carb-bd"/>
</dbReference>
<organism evidence="4 5">
    <name type="scientific">Scleroderma citrinum Foug A</name>
    <dbReference type="NCBI Taxonomy" id="1036808"/>
    <lineage>
        <taxon>Eukaryota</taxon>
        <taxon>Fungi</taxon>
        <taxon>Dikarya</taxon>
        <taxon>Basidiomycota</taxon>
        <taxon>Agaricomycotina</taxon>
        <taxon>Agaricomycetes</taxon>
        <taxon>Agaricomycetidae</taxon>
        <taxon>Boletales</taxon>
        <taxon>Sclerodermatineae</taxon>
        <taxon>Sclerodermataceae</taxon>
        <taxon>Scleroderma</taxon>
    </lineage>
</organism>
<feature type="domain" description="Glycosyl hydrolase family 92" evidence="2">
    <location>
        <begin position="293"/>
        <end position="754"/>
    </location>
</feature>
<dbReference type="Gene3D" id="2.70.98.10">
    <property type="match status" value="1"/>
</dbReference>
<dbReference type="InterPro" id="IPR050883">
    <property type="entry name" value="PNGase"/>
</dbReference>
<evidence type="ECO:0000259" key="2">
    <source>
        <dbReference type="Pfam" id="PF07971"/>
    </source>
</evidence>
<reference evidence="4 5" key="1">
    <citation type="submission" date="2014-04" db="EMBL/GenBank/DDBJ databases">
        <authorList>
            <consortium name="DOE Joint Genome Institute"/>
            <person name="Kuo A."/>
            <person name="Kohler A."/>
            <person name="Nagy L.G."/>
            <person name="Floudas D."/>
            <person name="Copeland A."/>
            <person name="Barry K.W."/>
            <person name="Cichocki N."/>
            <person name="Veneault-Fourrey C."/>
            <person name="LaButti K."/>
            <person name="Lindquist E.A."/>
            <person name="Lipzen A."/>
            <person name="Lundell T."/>
            <person name="Morin E."/>
            <person name="Murat C."/>
            <person name="Sun H."/>
            <person name="Tunlid A."/>
            <person name="Henrissat B."/>
            <person name="Grigoriev I.V."/>
            <person name="Hibbett D.S."/>
            <person name="Martin F."/>
            <person name="Nordberg H.P."/>
            <person name="Cantor M.N."/>
            <person name="Hua S.X."/>
        </authorList>
    </citation>
    <scope>NUCLEOTIDE SEQUENCE [LARGE SCALE GENOMIC DNA]</scope>
    <source>
        <strain evidence="4 5">Foug A</strain>
    </source>
</reference>
<protein>
    <submittedName>
        <fullName evidence="4">Glycoside hydrolase family 92 protein</fullName>
    </submittedName>
</protein>